<dbReference type="PROSITE" id="PS00622">
    <property type="entry name" value="HTH_LUXR_1"/>
    <property type="match status" value="1"/>
</dbReference>
<protein>
    <submittedName>
        <fullName evidence="5">Helix-turn-helix transcriptional regulator</fullName>
    </submittedName>
</protein>
<dbReference type="NCBIfam" id="NF007505">
    <property type="entry name" value="PRK10100.1"/>
    <property type="match status" value="1"/>
</dbReference>
<accession>A0A1B7KY99</accession>
<proteinExistence type="predicted"/>
<evidence type="ECO:0000313" key="5">
    <source>
        <dbReference type="EMBL" id="OAT75024.1"/>
    </source>
</evidence>
<dbReference type="FunFam" id="1.10.10.10:FF:000153">
    <property type="entry name" value="LuxR family transcriptional regulator"/>
    <property type="match status" value="1"/>
</dbReference>
<dbReference type="PROSITE" id="PS50043">
    <property type="entry name" value="HTH_LUXR_2"/>
    <property type="match status" value="1"/>
</dbReference>
<name>A0A1B7KY99_9ENTR</name>
<sequence>MYHEFHRLHAQTLLLITRPSLLSTALFQYLRTELDLDGHIHNIQQPLEAIPGNTLILFDMAFAERNHIHYWQEVLSHTTSSSQVLLINMPNTQPEHNVSNWQHIAGVFFVSESEKSVLEGIGGILRGEHDFSSQVASHWMKSSQRSEPYIYESSSLTQREKEILNKLRIGASNNEIARSLFISENTVKTHLYNLFRKISVKNRTQAVSWANNHMM</sequence>
<keyword evidence="3" id="KW-0804">Transcription</keyword>
<dbReference type="EMBL" id="LYRP01000050">
    <property type="protein sequence ID" value="OAT75024.1"/>
    <property type="molecule type" value="Genomic_DNA"/>
</dbReference>
<dbReference type="Pfam" id="PF00196">
    <property type="entry name" value="GerE"/>
    <property type="match status" value="1"/>
</dbReference>
<keyword evidence="6" id="KW-1185">Reference proteome</keyword>
<dbReference type="SUPFAM" id="SSF46894">
    <property type="entry name" value="C-terminal effector domain of the bipartite response regulators"/>
    <property type="match status" value="1"/>
</dbReference>
<dbReference type="InterPro" id="IPR036388">
    <property type="entry name" value="WH-like_DNA-bd_sf"/>
</dbReference>
<reference evidence="6" key="1">
    <citation type="submission" date="2016-05" db="EMBL/GenBank/DDBJ databases">
        <authorList>
            <person name="Behera P."/>
            <person name="Vaishampayan P."/>
            <person name="Singh N."/>
            <person name="Raina V."/>
            <person name="Suar M."/>
            <person name="Pattnaik A."/>
            <person name="Rastogi G."/>
        </authorList>
    </citation>
    <scope>NUCLEOTIDE SEQUENCE [LARGE SCALE GENOMIC DNA]</scope>
    <source>
        <strain evidence="6">MP23</strain>
    </source>
</reference>
<gene>
    <name evidence="5" type="ORF">A9B99_17750</name>
</gene>
<keyword evidence="1" id="KW-0805">Transcription regulation</keyword>
<dbReference type="Proteomes" id="UP000078225">
    <property type="component" value="Unassembled WGS sequence"/>
</dbReference>
<dbReference type="PRINTS" id="PR00038">
    <property type="entry name" value="HTHLUXR"/>
</dbReference>
<evidence type="ECO:0000259" key="4">
    <source>
        <dbReference type="PROSITE" id="PS50043"/>
    </source>
</evidence>
<dbReference type="OrthoDB" id="561214at2"/>
<dbReference type="Gene3D" id="3.40.50.2300">
    <property type="match status" value="1"/>
</dbReference>
<dbReference type="GO" id="GO:0006355">
    <property type="term" value="P:regulation of DNA-templated transcription"/>
    <property type="evidence" value="ECO:0007669"/>
    <property type="project" value="InterPro"/>
</dbReference>
<dbReference type="PANTHER" id="PTHR44688:SF16">
    <property type="entry name" value="DNA-BINDING TRANSCRIPTIONAL ACTIVATOR DEVR_DOSR"/>
    <property type="match status" value="1"/>
</dbReference>
<dbReference type="GO" id="GO:0003677">
    <property type="term" value="F:DNA binding"/>
    <property type="evidence" value="ECO:0007669"/>
    <property type="project" value="UniProtKB-KW"/>
</dbReference>
<evidence type="ECO:0000256" key="3">
    <source>
        <dbReference type="ARBA" id="ARBA00023163"/>
    </source>
</evidence>
<dbReference type="RefSeq" id="WP_064601398.1">
    <property type="nucleotide sequence ID" value="NZ_CP134782.1"/>
</dbReference>
<dbReference type="PANTHER" id="PTHR44688">
    <property type="entry name" value="DNA-BINDING TRANSCRIPTIONAL ACTIVATOR DEVR_DOSR"/>
    <property type="match status" value="1"/>
</dbReference>
<comment type="caution">
    <text evidence="5">The sequence shown here is derived from an EMBL/GenBank/DDBJ whole genome shotgun (WGS) entry which is preliminary data.</text>
</comment>
<dbReference type="STRING" id="1691903.A9B99_17750"/>
<dbReference type="AlphaFoldDB" id="A0A1B7KY99"/>
<dbReference type="InterPro" id="IPR000792">
    <property type="entry name" value="Tscrpt_reg_LuxR_C"/>
</dbReference>
<evidence type="ECO:0000313" key="6">
    <source>
        <dbReference type="Proteomes" id="UP000078225"/>
    </source>
</evidence>
<organism evidence="5 6">
    <name type="scientific">Mangrovibacter phragmitis</name>
    <dbReference type="NCBI Taxonomy" id="1691903"/>
    <lineage>
        <taxon>Bacteria</taxon>
        <taxon>Pseudomonadati</taxon>
        <taxon>Pseudomonadota</taxon>
        <taxon>Gammaproteobacteria</taxon>
        <taxon>Enterobacterales</taxon>
        <taxon>Enterobacteriaceae</taxon>
        <taxon>Mangrovibacter</taxon>
    </lineage>
</organism>
<dbReference type="Gene3D" id="1.10.10.10">
    <property type="entry name" value="Winged helix-like DNA-binding domain superfamily/Winged helix DNA-binding domain"/>
    <property type="match status" value="1"/>
</dbReference>
<dbReference type="CDD" id="cd06170">
    <property type="entry name" value="LuxR_C_like"/>
    <property type="match status" value="1"/>
</dbReference>
<dbReference type="InterPro" id="IPR016032">
    <property type="entry name" value="Sig_transdc_resp-reg_C-effctor"/>
</dbReference>
<dbReference type="SMART" id="SM00421">
    <property type="entry name" value="HTH_LUXR"/>
    <property type="match status" value="1"/>
</dbReference>
<keyword evidence="2" id="KW-0238">DNA-binding</keyword>
<evidence type="ECO:0000256" key="1">
    <source>
        <dbReference type="ARBA" id="ARBA00023015"/>
    </source>
</evidence>
<evidence type="ECO:0000256" key="2">
    <source>
        <dbReference type="ARBA" id="ARBA00023125"/>
    </source>
</evidence>
<feature type="domain" description="HTH luxR-type" evidence="4">
    <location>
        <begin position="149"/>
        <end position="214"/>
    </location>
</feature>